<gene>
    <name evidence="1" type="ORF">PR048_012934</name>
</gene>
<reference evidence="1 2" key="1">
    <citation type="submission" date="2023-02" db="EMBL/GenBank/DDBJ databases">
        <title>LHISI_Scaffold_Assembly.</title>
        <authorList>
            <person name="Stuart O.P."/>
            <person name="Cleave R."/>
            <person name="Magrath M.J.L."/>
            <person name="Mikheyev A.S."/>
        </authorList>
    </citation>
    <scope>NUCLEOTIDE SEQUENCE [LARGE SCALE GENOMIC DNA]</scope>
    <source>
        <strain evidence="1">Daus_M_001</strain>
        <tissue evidence="1">Leg muscle</tissue>
    </source>
</reference>
<dbReference type="EMBL" id="JARBHB010000004">
    <property type="protein sequence ID" value="KAJ8886722.1"/>
    <property type="molecule type" value="Genomic_DNA"/>
</dbReference>
<dbReference type="Proteomes" id="UP001159363">
    <property type="component" value="Chromosome X"/>
</dbReference>
<sequence length="163" mass="17938">MLGGGVVKRKPSMLGIVVMITFLPSRRTGFNSQQGCSQIFACGNHAGQCRWSAGFLGNLLFPSPFHSGAAPYLTSLHHHRNIFVIAFVSLSKTRGVGTFWIGPVGLFKLMGLRINSLEFGALYSPKSLCTWSCFGHSRHRSEEVMRVTLIHVALTPAHLHARF</sequence>
<organism evidence="1 2">
    <name type="scientific">Dryococelus australis</name>
    <dbReference type="NCBI Taxonomy" id="614101"/>
    <lineage>
        <taxon>Eukaryota</taxon>
        <taxon>Metazoa</taxon>
        <taxon>Ecdysozoa</taxon>
        <taxon>Arthropoda</taxon>
        <taxon>Hexapoda</taxon>
        <taxon>Insecta</taxon>
        <taxon>Pterygota</taxon>
        <taxon>Neoptera</taxon>
        <taxon>Polyneoptera</taxon>
        <taxon>Phasmatodea</taxon>
        <taxon>Verophasmatodea</taxon>
        <taxon>Anareolatae</taxon>
        <taxon>Phasmatidae</taxon>
        <taxon>Eurycanthinae</taxon>
        <taxon>Dryococelus</taxon>
    </lineage>
</organism>
<protein>
    <recommendedName>
        <fullName evidence="3">Secreted protein</fullName>
    </recommendedName>
</protein>
<proteinExistence type="predicted"/>
<comment type="caution">
    <text evidence="1">The sequence shown here is derived from an EMBL/GenBank/DDBJ whole genome shotgun (WGS) entry which is preliminary data.</text>
</comment>
<evidence type="ECO:0000313" key="1">
    <source>
        <dbReference type="EMBL" id="KAJ8886722.1"/>
    </source>
</evidence>
<evidence type="ECO:0008006" key="3">
    <source>
        <dbReference type="Google" id="ProtNLM"/>
    </source>
</evidence>
<evidence type="ECO:0000313" key="2">
    <source>
        <dbReference type="Proteomes" id="UP001159363"/>
    </source>
</evidence>
<name>A0ABQ9HQT5_9NEOP</name>
<accession>A0ABQ9HQT5</accession>
<keyword evidence="2" id="KW-1185">Reference proteome</keyword>